<organism evidence="2 3">
    <name type="scientific">Cerina litoralis</name>
    <dbReference type="NCBI Taxonomy" id="2874477"/>
    <lineage>
        <taxon>Bacteria</taxon>
        <taxon>Pseudomonadati</taxon>
        <taxon>Bacteroidota</taxon>
        <taxon>Flavobacteriia</taxon>
        <taxon>Flavobacteriales</taxon>
        <taxon>Flavobacteriaceae</taxon>
        <taxon>Cerina</taxon>
    </lineage>
</organism>
<dbReference type="Gene3D" id="3.40.50.1820">
    <property type="entry name" value="alpha/beta hydrolase"/>
    <property type="match status" value="1"/>
</dbReference>
<keyword evidence="2" id="KW-0378">Hydrolase</keyword>
<comment type="caution">
    <text evidence="2">The sequence shown here is derived from an EMBL/GenBank/DDBJ whole genome shotgun (WGS) entry which is preliminary data.</text>
</comment>
<dbReference type="EMBL" id="JAIRBC010000014">
    <property type="protein sequence ID" value="MCG2461294.1"/>
    <property type="molecule type" value="Genomic_DNA"/>
</dbReference>
<dbReference type="InterPro" id="IPR005645">
    <property type="entry name" value="FSH-like_dom"/>
</dbReference>
<dbReference type="SUPFAM" id="SSF53474">
    <property type="entry name" value="alpha/beta-Hydrolases"/>
    <property type="match status" value="1"/>
</dbReference>
<evidence type="ECO:0000313" key="3">
    <source>
        <dbReference type="Proteomes" id="UP001200642"/>
    </source>
</evidence>
<evidence type="ECO:0000259" key="1">
    <source>
        <dbReference type="Pfam" id="PF03959"/>
    </source>
</evidence>
<dbReference type="Proteomes" id="UP001200642">
    <property type="component" value="Unassembled WGS sequence"/>
</dbReference>
<keyword evidence="3" id="KW-1185">Reference proteome</keyword>
<evidence type="ECO:0000313" key="2">
    <source>
        <dbReference type="EMBL" id="MCG2461294.1"/>
    </source>
</evidence>
<dbReference type="InterPro" id="IPR029058">
    <property type="entry name" value="AB_hydrolase_fold"/>
</dbReference>
<dbReference type="AlphaFoldDB" id="A0AAE3JPZ0"/>
<feature type="domain" description="Serine hydrolase" evidence="1">
    <location>
        <begin position="78"/>
        <end position="205"/>
    </location>
</feature>
<dbReference type="GO" id="GO:0016787">
    <property type="term" value="F:hydrolase activity"/>
    <property type="evidence" value="ECO:0007669"/>
    <property type="project" value="UniProtKB-KW"/>
</dbReference>
<accession>A0AAE3JPZ0</accession>
<dbReference type="Pfam" id="PF03959">
    <property type="entry name" value="FSH1"/>
    <property type="match status" value="1"/>
</dbReference>
<proteinExistence type="predicted"/>
<name>A0AAE3JPZ0_9FLAO</name>
<reference evidence="2" key="1">
    <citation type="submission" date="2023-02" db="EMBL/GenBank/DDBJ databases">
        <title>Genome of Flavobacteriaceae gen. nov. sp. strain F89.</title>
        <authorList>
            <person name="Wang Y."/>
        </authorList>
    </citation>
    <scope>NUCLEOTIDE SEQUENCE</scope>
    <source>
        <strain evidence="2">F89</strain>
    </source>
</reference>
<protein>
    <submittedName>
        <fullName evidence="2">Serine hydrolase family protein</fullName>
    </submittedName>
</protein>
<gene>
    <name evidence="2" type="ORF">K8352_11090</name>
</gene>
<sequence>MEFMEKQISYKVTNTYTTLNVFSEKTQNVWIVLHGLGYLSRFFLRYFDELPPDENYIIAPQAPSKYYLDKKYKYVGASWLTKENTALETDNVLAYLDGVYKAENIPPRCRLLIFGFSQGVSIVARWVAKRQLKCDHLVFYAGEVPREIAANDFKFLNQNQTKITVIVGNKDEYLTEQRLTDISKRIQVVFEGRAEQLVFEGGHEVRKQIINGLI</sequence>